<protein>
    <submittedName>
        <fullName evidence="1">Uncharacterized protein</fullName>
    </submittedName>
</protein>
<keyword evidence="2" id="KW-1185">Reference proteome</keyword>
<dbReference type="HOGENOM" id="CLU_2454427_0_0_1"/>
<reference evidence="2" key="1">
    <citation type="journal article" date="2014" name="Proc. Natl. Acad. Sci. U.S.A.">
        <title>Extensive sampling of basidiomycete genomes demonstrates inadequacy of the white-rot/brown-rot paradigm for wood decay fungi.</title>
        <authorList>
            <person name="Riley R."/>
            <person name="Salamov A.A."/>
            <person name="Brown D.W."/>
            <person name="Nagy L.G."/>
            <person name="Floudas D."/>
            <person name="Held B.W."/>
            <person name="Levasseur A."/>
            <person name="Lombard V."/>
            <person name="Morin E."/>
            <person name="Otillar R."/>
            <person name="Lindquist E.A."/>
            <person name="Sun H."/>
            <person name="LaButti K.M."/>
            <person name="Schmutz J."/>
            <person name="Jabbour D."/>
            <person name="Luo H."/>
            <person name="Baker S.E."/>
            <person name="Pisabarro A.G."/>
            <person name="Walton J.D."/>
            <person name="Blanchette R.A."/>
            <person name="Henrissat B."/>
            <person name="Martin F."/>
            <person name="Cullen D."/>
            <person name="Hibbett D.S."/>
            <person name="Grigoriev I.V."/>
        </authorList>
    </citation>
    <scope>NUCLEOTIDE SEQUENCE [LARGE SCALE GENOMIC DNA]</scope>
    <source>
        <strain evidence="2">FD-172 SS1</strain>
    </source>
</reference>
<proteinExistence type="predicted"/>
<gene>
    <name evidence="1" type="ORF">BOTBODRAFT_418140</name>
</gene>
<evidence type="ECO:0000313" key="2">
    <source>
        <dbReference type="Proteomes" id="UP000027195"/>
    </source>
</evidence>
<dbReference type="EMBL" id="KL198050">
    <property type="protein sequence ID" value="KDQ12537.1"/>
    <property type="molecule type" value="Genomic_DNA"/>
</dbReference>
<accession>A0A067MKX2</accession>
<sequence length="89" mass="10544">MAIGKYLMERIDYFVDITRVFNVGGNDIILSFGDNYKLYLRQKSLPTNETLHKLLELLELPATTKPKWYLSRVNYVWSDSLFPGLSWYY</sequence>
<dbReference type="InParanoid" id="A0A067MKX2"/>
<name>A0A067MKX2_BOTB1</name>
<dbReference type="AlphaFoldDB" id="A0A067MKX2"/>
<evidence type="ECO:0000313" key="1">
    <source>
        <dbReference type="EMBL" id="KDQ12537.1"/>
    </source>
</evidence>
<organism evidence="1 2">
    <name type="scientific">Botryobasidium botryosum (strain FD-172 SS1)</name>
    <dbReference type="NCBI Taxonomy" id="930990"/>
    <lineage>
        <taxon>Eukaryota</taxon>
        <taxon>Fungi</taxon>
        <taxon>Dikarya</taxon>
        <taxon>Basidiomycota</taxon>
        <taxon>Agaricomycotina</taxon>
        <taxon>Agaricomycetes</taxon>
        <taxon>Cantharellales</taxon>
        <taxon>Botryobasidiaceae</taxon>
        <taxon>Botryobasidium</taxon>
    </lineage>
</organism>
<dbReference type="Proteomes" id="UP000027195">
    <property type="component" value="Unassembled WGS sequence"/>
</dbReference>